<dbReference type="Pfam" id="PF00107">
    <property type="entry name" value="ADH_zinc_N"/>
    <property type="match status" value="1"/>
</dbReference>
<dbReference type="PANTHER" id="PTHR43677">
    <property type="entry name" value="SHORT-CHAIN DEHYDROGENASE/REDUCTASE"/>
    <property type="match status" value="1"/>
</dbReference>
<dbReference type="InterPro" id="IPR051397">
    <property type="entry name" value="Zn-ADH-like_protein"/>
</dbReference>
<keyword evidence="3" id="KW-1185">Reference proteome</keyword>
<reference evidence="3" key="1">
    <citation type="submission" date="2017-03" db="EMBL/GenBank/DDBJ databases">
        <authorList>
            <person name="Monnet C."/>
        </authorList>
    </citation>
    <scope>NUCLEOTIDE SEQUENCE [LARGE SCALE GENOMIC DNA]</scope>
    <source>
        <strain evidence="3">SJ5-8</strain>
    </source>
</reference>
<dbReference type="InterPro" id="IPR036291">
    <property type="entry name" value="NAD(P)-bd_dom_sf"/>
</dbReference>
<dbReference type="SMART" id="SM00829">
    <property type="entry name" value="PKS_ER"/>
    <property type="match status" value="1"/>
</dbReference>
<proteinExistence type="predicted"/>
<evidence type="ECO:0000313" key="2">
    <source>
        <dbReference type="EMBL" id="SMY11611.1"/>
    </source>
</evidence>
<dbReference type="EMBL" id="FXZM01000005">
    <property type="protein sequence ID" value="SMY11611.1"/>
    <property type="molecule type" value="Genomic_DNA"/>
</dbReference>
<dbReference type="Gene3D" id="3.40.50.720">
    <property type="entry name" value="NAD(P)-binding Rossmann-like Domain"/>
    <property type="match status" value="1"/>
</dbReference>
<dbReference type="SUPFAM" id="SSF50129">
    <property type="entry name" value="GroES-like"/>
    <property type="match status" value="1"/>
</dbReference>
<dbReference type="InterPro" id="IPR011032">
    <property type="entry name" value="GroES-like_sf"/>
</dbReference>
<dbReference type="Proteomes" id="UP000234462">
    <property type="component" value="Unassembled WGS sequence"/>
</dbReference>
<dbReference type="PANTHER" id="PTHR43677:SF4">
    <property type="entry name" value="QUINONE OXIDOREDUCTASE-LIKE PROTEIN 2"/>
    <property type="match status" value="1"/>
</dbReference>
<dbReference type="GO" id="GO:0003960">
    <property type="term" value="F:quinone reductase (NADPH) activity"/>
    <property type="evidence" value="ECO:0007669"/>
    <property type="project" value="UniProtKB-EC"/>
</dbReference>
<sequence>MKAVQVTTLDGPDSLSVAEIEAPAPGAEQVLIDVAYAGVTFPELLQTKGLYQVKHEIPFTLGSEAAGVVSAVGAGVENLAVGDRVATIAGKGGYAEVMTAPANATVKLPDSVSLSAAAGMPMNLLTADFALRVRGRLEAGQTVLVHGAAGGLGTALVQVAVAMGATVIGVVSTEEKAETVRSLGAAHAVLSDGFKDAVKEIVPGGVDLVADPVGNPKDGDRFTDSLRCSATFGTVLVLGFTAGEIPQVKVNRLLLNNVSVAGVGWGAAFAKDAGLIARQWEAMWDHLVAGRLDPVIHGTYTLEQASAAIKELETRSVRGKVLLQVREEA</sequence>
<dbReference type="Gene3D" id="3.90.180.10">
    <property type="entry name" value="Medium-chain alcohol dehydrogenases, catalytic domain"/>
    <property type="match status" value="1"/>
</dbReference>
<dbReference type="Pfam" id="PF08240">
    <property type="entry name" value="ADH_N"/>
    <property type="match status" value="1"/>
</dbReference>
<accession>A0A2H1L402</accession>
<dbReference type="RefSeq" id="WP_101588589.1">
    <property type="nucleotide sequence ID" value="NZ_FXZM01000005.1"/>
</dbReference>
<keyword evidence="2" id="KW-0560">Oxidoreductase</keyword>
<dbReference type="InterPro" id="IPR013154">
    <property type="entry name" value="ADH-like_N"/>
</dbReference>
<evidence type="ECO:0000313" key="3">
    <source>
        <dbReference type="Proteomes" id="UP000234462"/>
    </source>
</evidence>
<protein>
    <submittedName>
        <fullName evidence="2">NADPH2:quinone reductase</fullName>
        <ecNumber evidence="2">1.6.5.5</ecNumber>
    </submittedName>
</protein>
<dbReference type="SUPFAM" id="SSF51735">
    <property type="entry name" value="NAD(P)-binding Rossmann-fold domains"/>
    <property type="match status" value="1"/>
</dbReference>
<dbReference type="CDD" id="cd08241">
    <property type="entry name" value="QOR1"/>
    <property type="match status" value="1"/>
</dbReference>
<dbReference type="OrthoDB" id="4190732at2"/>
<name>A0A2H1L402_9MICO</name>
<dbReference type="AlphaFoldDB" id="A0A2H1L402"/>
<dbReference type="InterPro" id="IPR013149">
    <property type="entry name" value="ADH-like_C"/>
</dbReference>
<organism evidence="2 3">
    <name type="scientific">Brevibacterium jeotgali</name>
    <dbReference type="NCBI Taxonomy" id="1262550"/>
    <lineage>
        <taxon>Bacteria</taxon>
        <taxon>Bacillati</taxon>
        <taxon>Actinomycetota</taxon>
        <taxon>Actinomycetes</taxon>
        <taxon>Micrococcales</taxon>
        <taxon>Brevibacteriaceae</taxon>
        <taxon>Brevibacterium</taxon>
    </lineage>
</organism>
<feature type="domain" description="Enoyl reductase (ER)" evidence="1">
    <location>
        <begin position="11"/>
        <end position="323"/>
    </location>
</feature>
<dbReference type="InterPro" id="IPR020843">
    <property type="entry name" value="ER"/>
</dbReference>
<dbReference type="EC" id="1.6.5.5" evidence="2"/>
<gene>
    <name evidence="2" type="ORF">BJEO58_01196</name>
</gene>
<evidence type="ECO:0000259" key="1">
    <source>
        <dbReference type="SMART" id="SM00829"/>
    </source>
</evidence>